<dbReference type="InParanoid" id="A2EGH9"/>
<dbReference type="InterPro" id="IPR008271">
    <property type="entry name" value="Ser/Thr_kinase_AS"/>
</dbReference>
<accession>A2EGH9</accession>
<keyword evidence="2" id="KW-0808">Transferase</keyword>
<sequence length="129" mass="14620">MIAIKNSNIVNLYKYVHQGPYVYLMMELCRSNLEEFLKENKDVPSSKLHDIAFGMINAVNCCHANGISHGDIKPSNFLFDFNGRIKICDFGLAQKSLHEQIYTNLSGTMMFLAPEVIQRLPFDAFAADI</sequence>
<dbReference type="PANTHER" id="PTHR24362:SF309">
    <property type="entry name" value="PROTEIN KINASE DOMAIN-CONTAINING PROTEIN"/>
    <property type="match status" value="1"/>
</dbReference>
<dbReference type="PROSITE" id="PS50011">
    <property type="entry name" value="PROTEIN_KINASE_DOM"/>
    <property type="match status" value="1"/>
</dbReference>
<dbReference type="Pfam" id="PF00069">
    <property type="entry name" value="Pkinase"/>
    <property type="match status" value="1"/>
</dbReference>
<name>A2EGH9_TRIV3</name>
<dbReference type="PANTHER" id="PTHR24362">
    <property type="entry name" value="SERINE/THREONINE-PROTEIN KINASE NEK"/>
    <property type="match status" value="1"/>
</dbReference>
<dbReference type="Proteomes" id="UP000001542">
    <property type="component" value="Unassembled WGS sequence"/>
</dbReference>
<keyword evidence="3" id="KW-1185">Reference proteome</keyword>
<evidence type="ECO:0000313" key="3">
    <source>
        <dbReference type="Proteomes" id="UP000001542"/>
    </source>
</evidence>
<protein>
    <submittedName>
        <fullName evidence="2">Serine/threonine protein kinase, putative</fullName>
    </submittedName>
</protein>
<proteinExistence type="predicted"/>
<keyword evidence="2" id="KW-0723">Serine/threonine-protein kinase</keyword>
<dbReference type="InterPro" id="IPR000719">
    <property type="entry name" value="Prot_kinase_dom"/>
</dbReference>
<dbReference type="SMART" id="SM00220">
    <property type="entry name" value="S_TKc"/>
    <property type="match status" value="1"/>
</dbReference>
<dbReference type="RefSeq" id="XP_001320485.1">
    <property type="nucleotide sequence ID" value="XM_001320450.1"/>
</dbReference>
<dbReference type="STRING" id="5722.A2EGH9"/>
<dbReference type="Gene3D" id="1.10.510.10">
    <property type="entry name" value="Transferase(Phosphotransferase) domain 1"/>
    <property type="match status" value="1"/>
</dbReference>
<dbReference type="OrthoDB" id="10252354at2759"/>
<evidence type="ECO:0000313" key="2">
    <source>
        <dbReference type="EMBL" id="EAY08262.1"/>
    </source>
</evidence>
<dbReference type="EMBL" id="DS113382">
    <property type="protein sequence ID" value="EAY08262.1"/>
    <property type="molecule type" value="Genomic_DNA"/>
</dbReference>
<reference evidence="2" key="1">
    <citation type="submission" date="2006-10" db="EMBL/GenBank/DDBJ databases">
        <authorList>
            <person name="Amadeo P."/>
            <person name="Zhao Q."/>
            <person name="Wortman J."/>
            <person name="Fraser-Liggett C."/>
            <person name="Carlton J."/>
        </authorList>
    </citation>
    <scope>NUCLEOTIDE SEQUENCE</scope>
    <source>
        <strain evidence="2">G3</strain>
    </source>
</reference>
<dbReference type="KEGG" id="tva:4766160"/>
<dbReference type="CDD" id="cd00180">
    <property type="entry name" value="PKc"/>
    <property type="match status" value="1"/>
</dbReference>
<keyword evidence="2" id="KW-0418">Kinase</keyword>
<dbReference type="VEuPathDB" id="TrichDB:TVAGG3_0675380"/>
<dbReference type="AlphaFoldDB" id="A2EGH9"/>
<dbReference type="SUPFAM" id="SSF56112">
    <property type="entry name" value="Protein kinase-like (PK-like)"/>
    <property type="match status" value="1"/>
</dbReference>
<dbReference type="eggNOG" id="KOG0583">
    <property type="taxonomic scope" value="Eukaryota"/>
</dbReference>
<dbReference type="InterPro" id="IPR011009">
    <property type="entry name" value="Kinase-like_dom_sf"/>
</dbReference>
<reference evidence="2" key="2">
    <citation type="journal article" date="2007" name="Science">
        <title>Draft genome sequence of the sexually transmitted pathogen Trichomonas vaginalis.</title>
        <authorList>
            <person name="Carlton J.M."/>
            <person name="Hirt R.P."/>
            <person name="Silva J.C."/>
            <person name="Delcher A.L."/>
            <person name="Schatz M."/>
            <person name="Zhao Q."/>
            <person name="Wortman J.R."/>
            <person name="Bidwell S.L."/>
            <person name="Alsmark U.C.M."/>
            <person name="Besteiro S."/>
            <person name="Sicheritz-Ponten T."/>
            <person name="Noel C.J."/>
            <person name="Dacks J.B."/>
            <person name="Foster P.G."/>
            <person name="Simillion C."/>
            <person name="Van de Peer Y."/>
            <person name="Miranda-Saavedra D."/>
            <person name="Barton G.J."/>
            <person name="Westrop G.D."/>
            <person name="Mueller S."/>
            <person name="Dessi D."/>
            <person name="Fiori P.L."/>
            <person name="Ren Q."/>
            <person name="Paulsen I."/>
            <person name="Zhang H."/>
            <person name="Bastida-Corcuera F.D."/>
            <person name="Simoes-Barbosa A."/>
            <person name="Brown M.T."/>
            <person name="Hayes R.D."/>
            <person name="Mukherjee M."/>
            <person name="Okumura C.Y."/>
            <person name="Schneider R."/>
            <person name="Smith A.J."/>
            <person name="Vanacova S."/>
            <person name="Villalvazo M."/>
            <person name="Haas B.J."/>
            <person name="Pertea M."/>
            <person name="Feldblyum T.V."/>
            <person name="Utterback T.R."/>
            <person name="Shu C.L."/>
            <person name="Osoegawa K."/>
            <person name="de Jong P.J."/>
            <person name="Hrdy I."/>
            <person name="Horvathova L."/>
            <person name="Zubacova Z."/>
            <person name="Dolezal P."/>
            <person name="Malik S.B."/>
            <person name="Logsdon J.M. Jr."/>
            <person name="Henze K."/>
            <person name="Gupta A."/>
            <person name="Wang C.C."/>
            <person name="Dunne R.L."/>
            <person name="Upcroft J.A."/>
            <person name="Upcroft P."/>
            <person name="White O."/>
            <person name="Salzberg S.L."/>
            <person name="Tang P."/>
            <person name="Chiu C.-H."/>
            <person name="Lee Y.-S."/>
            <person name="Embley T.M."/>
            <person name="Coombs G.H."/>
            <person name="Mottram J.C."/>
            <person name="Tachezy J."/>
            <person name="Fraser-Liggett C.M."/>
            <person name="Johnson P.J."/>
        </authorList>
    </citation>
    <scope>NUCLEOTIDE SEQUENCE [LARGE SCALE GENOMIC DNA]</scope>
    <source>
        <strain evidence="2">G3</strain>
    </source>
</reference>
<dbReference type="PROSITE" id="PS00108">
    <property type="entry name" value="PROTEIN_KINASE_ST"/>
    <property type="match status" value="1"/>
</dbReference>
<dbReference type="GO" id="GO:0004674">
    <property type="term" value="F:protein serine/threonine kinase activity"/>
    <property type="evidence" value="ECO:0007669"/>
    <property type="project" value="UniProtKB-KW"/>
</dbReference>
<dbReference type="GO" id="GO:0005524">
    <property type="term" value="F:ATP binding"/>
    <property type="evidence" value="ECO:0007669"/>
    <property type="project" value="InterPro"/>
</dbReference>
<organism evidence="2 3">
    <name type="scientific">Trichomonas vaginalis (strain ATCC PRA-98 / G3)</name>
    <dbReference type="NCBI Taxonomy" id="412133"/>
    <lineage>
        <taxon>Eukaryota</taxon>
        <taxon>Metamonada</taxon>
        <taxon>Parabasalia</taxon>
        <taxon>Trichomonadida</taxon>
        <taxon>Trichomonadidae</taxon>
        <taxon>Trichomonas</taxon>
    </lineage>
</organism>
<feature type="domain" description="Protein kinase" evidence="1">
    <location>
        <begin position="1"/>
        <end position="129"/>
    </location>
</feature>
<gene>
    <name evidence="2" type="ORF">TVAG_404300</name>
</gene>
<evidence type="ECO:0000259" key="1">
    <source>
        <dbReference type="PROSITE" id="PS50011"/>
    </source>
</evidence>